<evidence type="ECO:0000256" key="10">
    <source>
        <dbReference type="SAM" id="MobiDB-lite"/>
    </source>
</evidence>
<dbReference type="AlphaFoldDB" id="A0A4U1EZR2"/>
<feature type="non-terminal residue" evidence="14">
    <location>
        <position position="1"/>
    </location>
</feature>
<feature type="domain" description="Bicarbonate transporter-like transmembrane" evidence="12">
    <location>
        <begin position="706"/>
        <end position="975"/>
    </location>
</feature>
<dbReference type="InterPro" id="IPR003024">
    <property type="entry name" value="Na/HCO3_transpt"/>
</dbReference>
<evidence type="ECO:0000256" key="4">
    <source>
        <dbReference type="ARBA" id="ARBA00022475"/>
    </source>
</evidence>
<dbReference type="Pfam" id="PF07565">
    <property type="entry name" value="Band_3_cyto"/>
    <property type="match status" value="1"/>
</dbReference>
<dbReference type="PANTHER" id="PTHR11453">
    <property type="entry name" value="ANION EXCHANGE PROTEIN"/>
    <property type="match status" value="1"/>
</dbReference>
<feature type="transmembrane region" description="Helical" evidence="11">
    <location>
        <begin position="481"/>
        <end position="502"/>
    </location>
</feature>
<dbReference type="GO" id="GO:0016323">
    <property type="term" value="C:basolateral plasma membrane"/>
    <property type="evidence" value="ECO:0007669"/>
    <property type="project" value="UniProtKB-SubCell"/>
</dbReference>
<reference evidence="15" key="1">
    <citation type="journal article" date="2019" name="IScience">
        <title>Narwhal Genome Reveals Long-Term Low Genetic Diversity despite Current Large Abundance Size.</title>
        <authorList>
            <person name="Westbury M.V."/>
            <person name="Petersen B."/>
            <person name="Garde E."/>
            <person name="Heide-Jorgensen M.P."/>
            <person name="Lorenzen E.D."/>
        </authorList>
    </citation>
    <scope>NUCLEOTIDE SEQUENCE [LARGE SCALE GENOMIC DNA]</scope>
</reference>
<evidence type="ECO:0000313" key="14">
    <source>
        <dbReference type="EMBL" id="TKC42348.1"/>
    </source>
</evidence>
<feature type="region of interest" description="Disordered" evidence="10">
    <location>
        <begin position="193"/>
        <end position="220"/>
    </location>
</feature>
<evidence type="ECO:0000256" key="2">
    <source>
        <dbReference type="ARBA" id="ARBA00010993"/>
    </source>
</evidence>
<dbReference type="Proteomes" id="UP000308365">
    <property type="component" value="Unassembled WGS sequence"/>
</dbReference>
<keyword evidence="9 11" id="KW-0472">Membrane</keyword>
<keyword evidence="6" id="KW-0769">Symport</keyword>
<keyword evidence="4" id="KW-1003">Cell membrane</keyword>
<evidence type="ECO:0000256" key="5">
    <source>
        <dbReference type="ARBA" id="ARBA00022692"/>
    </source>
</evidence>
<dbReference type="GO" id="GO:0008509">
    <property type="term" value="F:monoatomic anion transmembrane transporter activity"/>
    <property type="evidence" value="ECO:0007669"/>
    <property type="project" value="InterPro"/>
</dbReference>
<evidence type="ECO:0000256" key="6">
    <source>
        <dbReference type="ARBA" id="ARBA00022847"/>
    </source>
</evidence>
<dbReference type="GO" id="GO:0005452">
    <property type="term" value="F:solute:inorganic anion antiporter activity"/>
    <property type="evidence" value="ECO:0007669"/>
    <property type="project" value="InterPro"/>
</dbReference>
<keyword evidence="5 11" id="KW-0812">Transmembrane</keyword>
<evidence type="ECO:0008006" key="16">
    <source>
        <dbReference type="Google" id="ProtNLM"/>
    </source>
</evidence>
<dbReference type="PANTHER" id="PTHR11453:SF52">
    <property type="entry name" value="ANION EXCHANGE PROTEIN 4"/>
    <property type="match status" value="1"/>
</dbReference>
<feature type="region of interest" description="Disordered" evidence="10">
    <location>
        <begin position="33"/>
        <end position="65"/>
    </location>
</feature>
<feature type="transmembrane region" description="Helical" evidence="11">
    <location>
        <begin position="872"/>
        <end position="890"/>
    </location>
</feature>
<evidence type="ECO:0000256" key="7">
    <source>
        <dbReference type="ARBA" id="ARBA00022989"/>
    </source>
</evidence>
<feature type="region of interest" description="Disordered" evidence="10">
    <location>
        <begin position="312"/>
        <end position="354"/>
    </location>
</feature>
<proteinExistence type="inferred from homology"/>
<comment type="similarity">
    <text evidence="2">Belongs to the anion exchanger (TC 2.A.31) family.</text>
</comment>
<dbReference type="FunFam" id="1.10.287.570:FF:000001">
    <property type="entry name" value="Anion exchange protein"/>
    <property type="match status" value="1"/>
</dbReference>
<gene>
    <name evidence="14" type="ORF">EI555_013179</name>
</gene>
<evidence type="ECO:0000313" key="15">
    <source>
        <dbReference type="Proteomes" id="UP000308365"/>
    </source>
</evidence>
<dbReference type="Gene3D" id="1.10.287.570">
    <property type="entry name" value="Helical hairpin bin"/>
    <property type="match status" value="1"/>
</dbReference>
<evidence type="ECO:0000256" key="9">
    <source>
        <dbReference type="ARBA" id="ARBA00023136"/>
    </source>
</evidence>
<dbReference type="GO" id="GO:0051453">
    <property type="term" value="P:regulation of intracellular pH"/>
    <property type="evidence" value="ECO:0007669"/>
    <property type="project" value="TreeGrafter"/>
</dbReference>
<protein>
    <recommendedName>
        <fullName evidence="16">Bicarbonate transporter-like transmembrane domain-containing protein</fullName>
    </recommendedName>
</protein>
<accession>A0A4U1EZR2</accession>
<feature type="region of interest" description="Disordered" evidence="10">
    <location>
        <begin position="981"/>
        <end position="1005"/>
    </location>
</feature>
<keyword evidence="7 11" id="KW-1133">Transmembrane helix</keyword>
<feature type="domain" description="Band 3 cytoplasmic" evidence="13">
    <location>
        <begin position="200"/>
        <end position="267"/>
    </location>
</feature>
<feature type="transmembrane region" description="Helical" evidence="11">
    <location>
        <begin position="805"/>
        <end position="829"/>
    </location>
</feature>
<sequence>NLGTHRSLRVCASLTEMKLPGQEEFEVSSACENIPTGELDSGPGSGPSPDGPLDTDSREQGVPKDPLPFIQLNELLGWPQALDLVLSSPRPKMRADCPGGAYSVPLGPQLPHCLTFPGSPVSPLLNLGEMPSVTLWVLFEEKLEVERPPVPTVALPSLQKLCSLMAKGLVLLDCPAQSLLELVTRVESLSPELRGQLRDPHTSSRPQAPAPAEYQNPLRQKLPPGAEAGAVLARELGFLEQPVGVFVRLRDPVVLGPLTEVPLPSSFETVKMHQFQWSVRWATNFHDLLAALDAFLEEVTVLPLGRWDPTAQISPPKRLPSEHKRLPSQLWKPKSPSARRRTPVEDRHGRGLHAASPELRRTGRLLVQDVRQKASWYPKDFLDALHPQCFSAVLYIYLVTVTNAITFGGLLGEATDGAQVGVGGGRVGSRHSFGVPPAMPFPLLWVYGWAEETPRKLGSTGPVLVFEHLLFSFSRDHSLDYLPFCLWVGIWVATFCLVLVATEPSVLVRYFTRFTEEGFCALISLVFIYDAMGKMLTLTHAYPIQRPGSPAYGCQYTDAGGNESQWTSTKPKDRDDIFSVSRWTSVDIYFTAHNPIQDRLSTQDLGLVNASLLSPPECALQGGHPHGPGCHTVPDIAFFSILFFVTSFLFAMALKHVKTSRFFPSMVSVTSLSVGENWLLASGPVCKWERGQKEGDGGLNLIECLLGGQVCNMLGDFFSVLAILLGCGLDAFLGLPTPKLTVPREFKPTLPGHGWLVLPFGANPWWLSVAAALPALLLSILIFMDQQTTGVILNCTEYRLRKGAGFHLDLLCVSVLMLLTSALGLPWYVSATVISLAHMDSLWRESRACAPGEAPSFLGIRGELLCQLSTSLYQFIPMPLLYGIFLYMGFTKRVQLLLMPAKHQPDLLLLRHVPLRRVHFFTAIQLACLGLLWIIKSTPAAIIFLLMLLDLVGVRKALEWVFSPQELLWLDKPMPEERSITEKGLEPEYSFSGSDNEDSELMYQP</sequence>
<feature type="compositionally biased region" description="Acidic residues" evidence="10">
    <location>
        <begin position="995"/>
        <end position="1005"/>
    </location>
</feature>
<dbReference type="GO" id="GO:0008510">
    <property type="term" value="F:sodium:bicarbonate symporter activity"/>
    <property type="evidence" value="ECO:0007669"/>
    <property type="project" value="TreeGrafter"/>
</dbReference>
<evidence type="ECO:0000256" key="11">
    <source>
        <dbReference type="SAM" id="Phobius"/>
    </source>
</evidence>
<dbReference type="InterPro" id="IPR013769">
    <property type="entry name" value="Band3_cytoplasmic_dom"/>
</dbReference>
<evidence type="ECO:0000256" key="3">
    <source>
        <dbReference type="ARBA" id="ARBA00022448"/>
    </source>
</evidence>
<keyword evidence="8" id="KW-0406">Ion transport</keyword>
<feature type="domain" description="Bicarbonate transporter-like transmembrane" evidence="12">
    <location>
        <begin position="366"/>
        <end position="667"/>
    </location>
</feature>
<comment type="subcellular location">
    <subcellularLocation>
        <location evidence="1">Basolateral cell membrane</location>
        <topology evidence="1">Multi-pass membrane protein</topology>
    </subcellularLocation>
</comment>
<dbReference type="EMBL" id="RWIC01000554">
    <property type="protein sequence ID" value="TKC42348.1"/>
    <property type="molecule type" value="Genomic_DNA"/>
</dbReference>
<evidence type="ECO:0000259" key="12">
    <source>
        <dbReference type="Pfam" id="PF00955"/>
    </source>
</evidence>
<feature type="transmembrane region" description="Helical" evidence="11">
    <location>
        <begin position="636"/>
        <end position="654"/>
    </location>
</feature>
<dbReference type="InterPro" id="IPR016152">
    <property type="entry name" value="PTrfase/Anion_transptr"/>
</dbReference>
<feature type="transmembrane region" description="Helical" evidence="11">
    <location>
        <begin position="765"/>
        <end position="784"/>
    </location>
</feature>
<dbReference type="PRINTS" id="PR01231">
    <property type="entry name" value="HCO3TRNSPORT"/>
</dbReference>
<name>A0A4U1EZR2_MONMO</name>
<feature type="compositionally biased region" description="Low complexity" evidence="10">
    <location>
        <begin position="39"/>
        <end position="54"/>
    </location>
</feature>
<evidence type="ECO:0000259" key="13">
    <source>
        <dbReference type="Pfam" id="PF07565"/>
    </source>
</evidence>
<evidence type="ECO:0000256" key="1">
    <source>
        <dbReference type="ARBA" id="ARBA00004554"/>
    </source>
</evidence>
<feature type="transmembrane region" description="Helical" evidence="11">
    <location>
        <begin position="717"/>
        <end position="735"/>
    </location>
</feature>
<evidence type="ECO:0000256" key="8">
    <source>
        <dbReference type="ARBA" id="ARBA00023065"/>
    </source>
</evidence>
<dbReference type="Pfam" id="PF00955">
    <property type="entry name" value="HCO3_cotransp"/>
    <property type="match status" value="2"/>
</dbReference>
<dbReference type="InterPro" id="IPR011531">
    <property type="entry name" value="HCO3_transpt-like_TM_dom"/>
</dbReference>
<comment type="caution">
    <text evidence="14">The sequence shown here is derived from an EMBL/GenBank/DDBJ whole genome shotgun (WGS) entry which is preliminary data.</text>
</comment>
<dbReference type="PRINTS" id="PR01232">
    <property type="entry name" value="NAHCO3TRSPRT"/>
</dbReference>
<keyword evidence="3" id="KW-0813">Transport</keyword>
<dbReference type="Gene3D" id="3.40.930.10">
    <property type="entry name" value="Mannitol-specific EII, Chain A"/>
    <property type="match status" value="2"/>
</dbReference>
<dbReference type="InterPro" id="IPR003020">
    <property type="entry name" value="HCO3_transpt_euk"/>
</dbReference>
<dbReference type="SUPFAM" id="SSF55804">
    <property type="entry name" value="Phoshotransferase/anion transport protein"/>
    <property type="match status" value="1"/>
</dbReference>
<organism evidence="14 15">
    <name type="scientific">Monodon monoceros</name>
    <name type="common">Narwhal</name>
    <name type="synonym">Ceratodon monodon</name>
    <dbReference type="NCBI Taxonomy" id="40151"/>
    <lineage>
        <taxon>Eukaryota</taxon>
        <taxon>Metazoa</taxon>
        <taxon>Chordata</taxon>
        <taxon>Craniata</taxon>
        <taxon>Vertebrata</taxon>
        <taxon>Euteleostomi</taxon>
        <taxon>Mammalia</taxon>
        <taxon>Eutheria</taxon>
        <taxon>Laurasiatheria</taxon>
        <taxon>Artiodactyla</taxon>
        <taxon>Whippomorpha</taxon>
        <taxon>Cetacea</taxon>
        <taxon>Odontoceti</taxon>
        <taxon>Monodontidae</taxon>
        <taxon>Monodon</taxon>
    </lineage>
</organism>